<dbReference type="PROSITE" id="PS00108">
    <property type="entry name" value="PROTEIN_KINASE_ST"/>
    <property type="match status" value="1"/>
</dbReference>
<evidence type="ECO:0000256" key="2">
    <source>
        <dbReference type="ARBA" id="ARBA00022741"/>
    </source>
</evidence>
<feature type="domain" description="Protein kinase" evidence="7">
    <location>
        <begin position="1"/>
        <end position="244"/>
    </location>
</feature>
<dbReference type="PANTHER" id="PTHR43289:SF6">
    <property type="entry name" value="SERINE_THREONINE-PROTEIN KINASE NEKL-3"/>
    <property type="match status" value="1"/>
</dbReference>
<evidence type="ECO:0000313" key="8">
    <source>
        <dbReference type="EMBL" id="ARU58858.1"/>
    </source>
</evidence>
<sequence length="1039" mass="115228">MATVYLAIQEKFERHVALKVLLDNLARDESYAKRFEREARTVARLSHQYIVPIYDVGCVGKLHYMAMEYLPGGDLKQKIEKGLSLIDSLRIMKRVAQGIHYAGTKNLVHRDIKPENILFREDDSPVISDFGISRQVDSATNMTVTGTLVGTPHYMSPEQAEGEEIDHRSDLYSLGVILYELLTGDVPFTGNSAITIGIKHITQKPPQLPPQFRGFQRMLDKALAKRPQDRYQNGLEFVQALEMLEMSLSDAGSQTVVMQPVSSGQIKRTTQRTGQRSALRTGGARSRVAPPPSTMDRLTDFLLDNSKAFVFGGLGLILCVILAIWFSREPSPYVPDKAVVQSGIDLNKLVENANAALQEKRLYAPPENNAHYFIETLATLSPNNSKTRELSAALFTVYLAEIETALAQQELAKATQYLNQALKLGLYLPDQESKQKLAQVQNKVNALRQKQLIEAEEQGESGRLLEKGNAALSKGVLIPPVQDNAYSYFLQVLESEPENEQARAGIRAVAEALLAKALQAEQQGQSDKARTAVVSATKMLDFEADDHPLKKKLMDSSARMGVSQAEQEPSTVDMAAKLNAEKKQQQAEQIKNWLTSATEALAASQLVDPPEGNAAYFYWRVLEVEPENKIAQAGLDKVVGQLVELGNAALQKKDDGSATRYLEQARNIGANPIAIVQLTEALESAERDRQINSLVKKAENALNNGRLTKPESDNALNYYLETLRLQPENSAALAGIQAIKDKYALFVKGSLSRNDFTQAQAYVDSMQELLSRWADEQKGSNADALFKSLQNEVSDTAGGVATQAESYRQTIGRKIEGLVSVVNRLEKRPANASNNAQLRDSYLKILKVDPQHGGALSGLKAVSDYEAEQAREDMRNRQFTKALQHIAIIASTHDQYDALTALRSELADTEEKHKQSITFINAARKEIARGFQKPSLFGSYDDERKRLRKAYDYVEQAVGVDPEQPAIQSALQLLENEYVSTVSRMMASGDERDAARIVLDTQPYRWSPERLMELADELQRRAGKSGDNILSNLKSAFGL</sequence>
<evidence type="ECO:0000256" key="6">
    <source>
        <dbReference type="SAM" id="Phobius"/>
    </source>
</evidence>
<dbReference type="Gene3D" id="3.30.200.20">
    <property type="entry name" value="Phosphorylase Kinase, domain 1"/>
    <property type="match status" value="1"/>
</dbReference>
<keyword evidence="6" id="KW-0812">Transmembrane</keyword>
<keyword evidence="1" id="KW-0808">Transferase</keyword>
<dbReference type="Gene3D" id="1.10.510.10">
    <property type="entry name" value="Transferase(Phosphotransferase) domain 1"/>
    <property type="match status" value="1"/>
</dbReference>
<dbReference type="InterPro" id="IPR000719">
    <property type="entry name" value="Prot_kinase_dom"/>
</dbReference>
<dbReference type="PANTHER" id="PTHR43289">
    <property type="entry name" value="MITOGEN-ACTIVATED PROTEIN KINASE KINASE KINASE 20-RELATED"/>
    <property type="match status" value="1"/>
</dbReference>
<dbReference type="GO" id="GO:0005524">
    <property type="term" value="F:ATP binding"/>
    <property type="evidence" value="ECO:0007669"/>
    <property type="project" value="UniProtKB-KW"/>
</dbReference>
<reference evidence="8 9" key="1">
    <citation type="submission" date="2017-05" db="EMBL/GenBank/DDBJ databases">
        <title>Genomic insights into alkan degradation activity of Oleiphilus messinensis.</title>
        <authorList>
            <person name="Kozyavkin S.A."/>
            <person name="Slesarev A.I."/>
            <person name="Golyshin P.N."/>
            <person name="Korzhenkov A."/>
            <person name="Golyshina O.N."/>
            <person name="Toshchakov S.V."/>
        </authorList>
    </citation>
    <scope>NUCLEOTIDE SEQUENCE [LARGE SCALE GENOMIC DNA]</scope>
    <source>
        <strain evidence="8 9">ME102</strain>
    </source>
</reference>
<feature type="region of interest" description="Disordered" evidence="5">
    <location>
        <begin position="261"/>
        <end position="291"/>
    </location>
</feature>
<keyword evidence="4" id="KW-0067">ATP-binding</keyword>
<accession>A0A1Y0IE94</accession>
<dbReference type="SMART" id="SM00220">
    <property type="entry name" value="S_TKc"/>
    <property type="match status" value="1"/>
</dbReference>
<keyword evidence="2" id="KW-0547">Nucleotide-binding</keyword>
<keyword evidence="6" id="KW-1133">Transmembrane helix</keyword>
<keyword evidence="8" id="KW-0723">Serine/threonine-protein kinase</keyword>
<evidence type="ECO:0000256" key="1">
    <source>
        <dbReference type="ARBA" id="ARBA00022679"/>
    </source>
</evidence>
<evidence type="ECO:0000313" key="9">
    <source>
        <dbReference type="Proteomes" id="UP000196027"/>
    </source>
</evidence>
<dbReference type="InterPro" id="IPR008271">
    <property type="entry name" value="Ser/Thr_kinase_AS"/>
</dbReference>
<evidence type="ECO:0000259" key="7">
    <source>
        <dbReference type="PROSITE" id="PS50011"/>
    </source>
</evidence>
<dbReference type="CDD" id="cd14014">
    <property type="entry name" value="STKc_PknB_like"/>
    <property type="match status" value="1"/>
</dbReference>
<keyword evidence="3 8" id="KW-0418">Kinase</keyword>
<keyword evidence="6" id="KW-0472">Membrane</keyword>
<gene>
    <name evidence="8" type="ORF">OLMES_4870</name>
</gene>
<evidence type="ECO:0000256" key="4">
    <source>
        <dbReference type="ARBA" id="ARBA00022840"/>
    </source>
</evidence>
<protein>
    <submittedName>
        <fullName evidence="8">Type VI secretion system-associated serine/threonine protein kinase</fullName>
    </submittedName>
</protein>
<evidence type="ECO:0000256" key="5">
    <source>
        <dbReference type="SAM" id="MobiDB-lite"/>
    </source>
</evidence>
<dbReference type="Pfam" id="PF00069">
    <property type="entry name" value="Pkinase"/>
    <property type="match status" value="1"/>
</dbReference>
<dbReference type="InterPro" id="IPR011009">
    <property type="entry name" value="Kinase-like_dom_sf"/>
</dbReference>
<feature type="transmembrane region" description="Helical" evidence="6">
    <location>
        <begin position="308"/>
        <end position="326"/>
    </location>
</feature>
<evidence type="ECO:0000256" key="3">
    <source>
        <dbReference type="ARBA" id="ARBA00022777"/>
    </source>
</evidence>
<keyword evidence="9" id="KW-1185">Reference proteome</keyword>
<organism evidence="8 9">
    <name type="scientific">Oleiphilus messinensis</name>
    <dbReference type="NCBI Taxonomy" id="141451"/>
    <lineage>
        <taxon>Bacteria</taxon>
        <taxon>Pseudomonadati</taxon>
        <taxon>Pseudomonadota</taxon>
        <taxon>Gammaproteobacteria</taxon>
        <taxon>Oceanospirillales</taxon>
        <taxon>Oleiphilaceae</taxon>
        <taxon>Oleiphilus</taxon>
    </lineage>
</organism>
<dbReference type="PROSITE" id="PS50011">
    <property type="entry name" value="PROTEIN_KINASE_DOM"/>
    <property type="match status" value="1"/>
</dbReference>
<dbReference type="Proteomes" id="UP000196027">
    <property type="component" value="Chromosome"/>
</dbReference>
<feature type="compositionally biased region" description="Polar residues" evidence="5">
    <location>
        <begin position="261"/>
        <end position="278"/>
    </location>
</feature>
<dbReference type="GO" id="GO:0004674">
    <property type="term" value="F:protein serine/threonine kinase activity"/>
    <property type="evidence" value="ECO:0007669"/>
    <property type="project" value="UniProtKB-KW"/>
</dbReference>
<proteinExistence type="predicted"/>
<dbReference type="KEGG" id="ome:OLMES_4870"/>
<name>A0A1Y0IE94_9GAMM</name>
<dbReference type="SUPFAM" id="SSF56112">
    <property type="entry name" value="Protein kinase-like (PK-like)"/>
    <property type="match status" value="1"/>
</dbReference>
<dbReference type="AlphaFoldDB" id="A0A1Y0IE94"/>
<dbReference type="EMBL" id="CP021425">
    <property type="protein sequence ID" value="ARU58858.1"/>
    <property type="molecule type" value="Genomic_DNA"/>
</dbReference>